<dbReference type="OrthoDB" id="6290225at2"/>
<name>A0A2S0RAJ1_9FLAO</name>
<dbReference type="SUPFAM" id="SSF53756">
    <property type="entry name" value="UDP-Glycosyltransferase/glycogen phosphorylase"/>
    <property type="match status" value="1"/>
</dbReference>
<sequence>MKKQVFFRADGSAQTGLGHLVRCLALAQMLQDDFDIEFVCMEIPDVIKQDIIARDFSVREIASENDFIDILPTDAVVIIDHYGLNADFHKTVIAKDCKVVCIDDLHEKEFYAHLIINHAPGIKKGDYKALPNTKFALGPDYALLRPAFLEAAKTSGRKNKIKTILICFGGSDYLNLTRKITELVADLKKEYQVFVVTGAAYAFTDELSAYCVAYPEITHFSAVSEQRMLDLMKKSDLAIVPSSGIVFEALAAGCKVMSSWYVDNQREIFDGFRDLQAIIPLDSFEDISEELFLNIDNIETRQVIDGLSGQRLNQLISTL</sequence>
<dbReference type="NCBIfam" id="TIGR03590">
    <property type="entry name" value="PseG"/>
    <property type="match status" value="1"/>
</dbReference>
<evidence type="ECO:0000313" key="4">
    <source>
        <dbReference type="Proteomes" id="UP000244193"/>
    </source>
</evidence>
<dbReference type="Proteomes" id="UP000244193">
    <property type="component" value="Chromosome"/>
</dbReference>
<dbReference type="AlphaFoldDB" id="A0A2S0RAJ1"/>
<evidence type="ECO:0000256" key="1">
    <source>
        <dbReference type="PIRSR" id="PIRSR620023-1"/>
    </source>
</evidence>
<feature type="binding site" evidence="2">
    <location>
        <position position="145"/>
    </location>
    <ligand>
        <name>substrate</name>
    </ligand>
</feature>
<evidence type="ECO:0000256" key="2">
    <source>
        <dbReference type="PIRSR" id="PIRSR620023-2"/>
    </source>
</evidence>
<keyword evidence="3" id="KW-0378">Hydrolase</keyword>
<keyword evidence="4" id="KW-1185">Reference proteome</keyword>
<accession>A0A2S0RAJ1</accession>
<reference evidence="3 4" key="1">
    <citation type="submission" date="2018-04" db="EMBL/GenBank/DDBJ databases">
        <title>Genome sequencing of Flavobacterium sp. HYN0048.</title>
        <authorList>
            <person name="Yi H."/>
            <person name="Baek C."/>
        </authorList>
    </citation>
    <scope>NUCLEOTIDE SEQUENCE [LARGE SCALE GENOMIC DNA]</scope>
    <source>
        <strain evidence="3 4">HYN0048</strain>
    </source>
</reference>
<dbReference type="InterPro" id="IPR020023">
    <property type="entry name" value="PseG"/>
</dbReference>
<dbReference type="Gene3D" id="3.40.50.2000">
    <property type="entry name" value="Glycogen Phosphorylase B"/>
    <property type="match status" value="1"/>
</dbReference>
<feature type="binding site" evidence="2">
    <location>
        <position position="248"/>
    </location>
    <ligand>
        <name>substrate</name>
    </ligand>
</feature>
<proteinExistence type="predicted"/>
<organism evidence="3 4">
    <name type="scientific">Flavobacterium magnum</name>
    <dbReference type="NCBI Taxonomy" id="2162713"/>
    <lineage>
        <taxon>Bacteria</taxon>
        <taxon>Pseudomonadati</taxon>
        <taxon>Bacteroidota</taxon>
        <taxon>Flavobacteriia</taxon>
        <taxon>Flavobacteriales</taxon>
        <taxon>Flavobacteriaceae</taxon>
        <taxon>Flavobacterium</taxon>
    </lineage>
</organism>
<protein>
    <submittedName>
        <fullName evidence="3">UDP-2,4-diacetamido-2,4, 6-trideoxy-beta-L-altropyranose hydrolase</fullName>
    </submittedName>
</protein>
<dbReference type="KEGG" id="fmg:HYN48_00300"/>
<gene>
    <name evidence="3" type="primary">pseG</name>
    <name evidence="3" type="ORF">HYN48_00300</name>
</gene>
<evidence type="ECO:0000313" key="3">
    <source>
        <dbReference type="EMBL" id="AWA28646.1"/>
    </source>
</evidence>
<dbReference type="EMBL" id="CP028811">
    <property type="protein sequence ID" value="AWA28646.1"/>
    <property type="molecule type" value="Genomic_DNA"/>
</dbReference>
<feature type="active site" description="Proton acceptor" evidence="1">
    <location>
        <position position="19"/>
    </location>
</feature>
<dbReference type="Gene3D" id="3.40.50.11190">
    <property type="match status" value="1"/>
</dbReference>
<dbReference type="GO" id="GO:0016787">
    <property type="term" value="F:hydrolase activity"/>
    <property type="evidence" value="ECO:0007669"/>
    <property type="project" value="UniProtKB-KW"/>
</dbReference>
<dbReference type="RefSeq" id="WP_108369238.1">
    <property type="nucleotide sequence ID" value="NZ_CP028811.1"/>
</dbReference>